<feature type="domain" description="Proline dehydrogenase" evidence="2">
    <location>
        <begin position="82"/>
        <end position="387"/>
    </location>
</feature>
<keyword evidence="4" id="KW-1185">Reference proteome</keyword>
<dbReference type="PANTHER" id="PTHR13914:SF0">
    <property type="entry name" value="PROLINE DEHYDROGENASE 1, MITOCHONDRIAL"/>
    <property type="match status" value="1"/>
</dbReference>
<dbReference type="KEGG" id="cbae:COR50_13760"/>
<dbReference type="RefSeq" id="WP_098194519.1">
    <property type="nucleotide sequence ID" value="NZ_CP023777.1"/>
</dbReference>
<proteinExistence type="predicted"/>
<dbReference type="GO" id="GO:0004657">
    <property type="term" value="F:proline dehydrogenase activity"/>
    <property type="evidence" value="ECO:0007669"/>
    <property type="project" value="InterPro"/>
</dbReference>
<dbReference type="InterPro" id="IPR029041">
    <property type="entry name" value="FAD-linked_oxidoreductase-like"/>
</dbReference>
<keyword evidence="1" id="KW-0560">Oxidoreductase</keyword>
<dbReference type="PANTHER" id="PTHR13914">
    <property type="entry name" value="PROLINE OXIDASE"/>
    <property type="match status" value="1"/>
</dbReference>
<dbReference type="EMBL" id="CP023777">
    <property type="protein sequence ID" value="ATL48142.1"/>
    <property type="molecule type" value="Genomic_DNA"/>
</dbReference>
<dbReference type="AlphaFoldDB" id="A0A291QW82"/>
<gene>
    <name evidence="3" type="ORF">COR50_13760</name>
</gene>
<evidence type="ECO:0000259" key="2">
    <source>
        <dbReference type="Pfam" id="PF01619"/>
    </source>
</evidence>
<evidence type="ECO:0000313" key="3">
    <source>
        <dbReference type="EMBL" id="ATL48142.1"/>
    </source>
</evidence>
<dbReference type="OrthoDB" id="1401444at2"/>
<dbReference type="InterPro" id="IPR015659">
    <property type="entry name" value="Proline_oxidase"/>
</dbReference>
<sequence>MSNQPVQLFSDTETAFAYKSDAELKKARFLFNMMGMPSLVKLATRFTPLAIEWNLPVRGLLRKTIFKQFVGGENLQEVSAVVDKLNDFNVQVIMDYGAEGKESEDDFEKVTLEFIKLLEFASGKSNIPFIGIKITGFARFALLEKLNDCIKFDPSIQVDTTVLSISELQEWQQVLLRLDRICNKAAACKVGVLIDAEESWIQNTIDALALQAMANYNQGFCAVYNTYQMYRHDRLSFLESNLAWAGTNKLILGAKVVRGAYMEKERARAIAMNYESPIQVDKQSSDRDFDAAILLALQNLDHCSIIIASHNEESAAMATSVVEKQGVSIQHPHIHFSQLYGMSDHLTFNLAKKGCNASKYLPYGPLEDVVPYLMRRAQENSAVSGETGRELQLINKEINRRLGKQ</sequence>
<protein>
    <submittedName>
        <fullName evidence="3">Proline dehydrogenase</fullName>
    </submittedName>
</protein>
<reference evidence="3 4" key="1">
    <citation type="submission" date="2017-10" db="EMBL/GenBank/DDBJ databases">
        <title>Paenichitinophaga pekingensis gen. nov., sp. nov., isolated from activated sludge.</title>
        <authorList>
            <person name="Jin D."/>
            <person name="Kong X."/>
            <person name="Deng Y."/>
            <person name="Bai Z."/>
        </authorList>
    </citation>
    <scope>NUCLEOTIDE SEQUENCE [LARGE SCALE GENOMIC DNA]</scope>
    <source>
        <strain evidence="3 4">13</strain>
    </source>
</reference>
<dbReference type="GO" id="GO:0071949">
    <property type="term" value="F:FAD binding"/>
    <property type="evidence" value="ECO:0007669"/>
    <property type="project" value="TreeGrafter"/>
</dbReference>
<name>A0A291QW82_9BACT</name>
<dbReference type="GO" id="GO:0010133">
    <property type="term" value="P:L-proline catabolic process to L-glutamate"/>
    <property type="evidence" value="ECO:0007669"/>
    <property type="project" value="TreeGrafter"/>
</dbReference>
<evidence type="ECO:0000313" key="4">
    <source>
        <dbReference type="Proteomes" id="UP000220133"/>
    </source>
</evidence>
<dbReference type="Proteomes" id="UP000220133">
    <property type="component" value="Chromosome"/>
</dbReference>
<organism evidence="3 4">
    <name type="scientific">Chitinophaga caeni</name>
    <dbReference type="NCBI Taxonomy" id="2029983"/>
    <lineage>
        <taxon>Bacteria</taxon>
        <taxon>Pseudomonadati</taxon>
        <taxon>Bacteroidota</taxon>
        <taxon>Chitinophagia</taxon>
        <taxon>Chitinophagales</taxon>
        <taxon>Chitinophagaceae</taxon>
        <taxon>Chitinophaga</taxon>
    </lineage>
</organism>
<dbReference type="Gene3D" id="3.20.20.220">
    <property type="match status" value="1"/>
</dbReference>
<dbReference type="InterPro" id="IPR002872">
    <property type="entry name" value="Proline_DH_dom"/>
</dbReference>
<dbReference type="Pfam" id="PF01619">
    <property type="entry name" value="Pro_dh"/>
    <property type="match status" value="1"/>
</dbReference>
<evidence type="ECO:0000256" key="1">
    <source>
        <dbReference type="ARBA" id="ARBA00023002"/>
    </source>
</evidence>
<accession>A0A291QW82</accession>
<dbReference type="SUPFAM" id="SSF51730">
    <property type="entry name" value="FAD-linked oxidoreductase"/>
    <property type="match status" value="1"/>
</dbReference>